<feature type="signal peptide" evidence="1">
    <location>
        <begin position="1"/>
        <end position="21"/>
    </location>
</feature>
<proteinExistence type="predicted"/>
<dbReference type="Proteomes" id="UP001329430">
    <property type="component" value="Chromosome 7"/>
</dbReference>
<reference evidence="2 3" key="1">
    <citation type="journal article" date="2024" name="Insects">
        <title>An Improved Chromosome-Level Genome Assembly of the Firefly Pyrocoelia pectoralis.</title>
        <authorList>
            <person name="Fu X."/>
            <person name="Meyer-Rochow V.B."/>
            <person name="Ballantyne L."/>
            <person name="Zhu X."/>
        </authorList>
    </citation>
    <scope>NUCLEOTIDE SEQUENCE [LARGE SCALE GENOMIC DNA]</scope>
    <source>
        <strain evidence="2">XCY_ONT2</strain>
    </source>
</reference>
<comment type="caution">
    <text evidence="2">The sequence shown here is derived from an EMBL/GenBank/DDBJ whole genome shotgun (WGS) entry which is preliminary data.</text>
</comment>
<accession>A0AAN7V8K0</accession>
<evidence type="ECO:0000313" key="2">
    <source>
        <dbReference type="EMBL" id="KAK5640983.1"/>
    </source>
</evidence>
<keyword evidence="1" id="KW-0732">Signal</keyword>
<name>A0AAN7V8K0_9COLE</name>
<dbReference type="AlphaFoldDB" id="A0AAN7V8K0"/>
<evidence type="ECO:0000313" key="3">
    <source>
        <dbReference type="Proteomes" id="UP001329430"/>
    </source>
</evidence>
<keyword evidence="3" id="KW-1185">Reference proteome</keyword>
<sequence>MFLKGCLLSVLIFSPVTLGICRNDCKHLQPLYETIPCVASPNCNNGSCARAYHCPFIDNWPPETCYFNKKYYKNGETFSIPYTDTATSESKSCLHRCEVSNGCINIQPVDCPSPDVTDFSSDSNRCADNIRFQQELLRDYSILVYTNEKDVCPLMFIPKLFAPPWHATEIRRTCKVGDYRYKKWDGIAVSYNSLQFSCYCDCPPFIRCIKL</sequence>
<feature type="chain" id="PRO_5042947874" evidence="1">
    <location>
        <begin position="22"/>
        <end position="211"/>
    </location>
</feature>
<evidence type="ECO:0000256" key="1">
    <source>
        <dbReference type="SAM" id="SignalP"/>
    </source>
</evidence>
<organism evidence="2 3">
    <name type="scientific">Pyrocoelia pectoralis</name>
    <dbReference type="NCBI Taxonomy" id="417401"/>
    <lineage>
        <taxon>Eukaryota</taxon>
        <taxon>Metazoa</taxon>
        <taxon>Ecdysozoa</taxon>
        <taxon>Arthropoda</taxon>
        <taxon>Hexapoda</taxon>
        <taxon>Insecta</taxon>
        <taxon>Pterygota</taxon>
        <taxon>Neoptera</taxon>
        <taxon>Endopterygota</taxon>
        <taxon>Coleoptera</taxon>
        <taxon>Polyphaga</taxon>
        <taxon>Elateriformia</taxon>
        <taxon>Elateroidea</taxon>
        <taxon>Lampyridae</taxon>
        <taxon>Lampyrinae</taxon>
        <taxon>Pyrocoelia</taxon>
    </lineage>
</organism>
<protein>
    <submittedName>
        <fullName evidence="2">Uncharacterized protein</fullName>
    </submittedName>
</protein>
<dbReference type="EMBL" id="JAVRBK010000007">
    <property type="protein sequence ID" value="KAK5640983.1"/>
    <property type="molecule type" value="Genomic_DNA"/>
</dbReference>
<gene>
    <name evidence="2" type="ORF">RI129_009530</name>
</gene>